<reference evidence="3 4" key="1">
    <citation type="submission" date="2020-10" db="EMBL/GenBank/DDBJ databases">
        <title>Connecting structure to function with the recovery of over 1000 high-quality activated sludge metagenome-assembled genomes encoding full-length rRNA genes using long-read sequencing.</title>
        <authorList>
            <person name="Singleton C.M."/>
            <person name="Petriglieri F."/>
            <person name="Kristensen J.M."/>
            <person name="Kirkegaard R.H."/>
            <person name="Michaelsen T.Y."/>
            <person name="Andersen M.H."/>
            <person name="Karst S.M."/>
            <person name="Dueholm M.S."/>
            <person name="Nielsen P.H."/>
            <person name="Albertsen M."/>
        </authorList>
    </citation>
    <scope>NUCLEOTIDE SEQUENCE [LARGE SCALE GENOMIC DNA]</scope>
    <source>
        <strain evidence="3">OdNE_18-Q3-R46-58_MAXAC.008</strain>
    </source>
</reference>
<sequence length="146" mass="15696">MSPFFPGSALVEPWRGTAGDLVAASVGQPTLWWLRGSRMRTREGLMAEWAAAAQFPPYFGATWDALRDALADLPDGGTFLILEAEQLLQEAPPDAFGTLLAVLRDAQVDLAPNPLRVVLQVDPAHFDTLIAGLRAMGLDPPTGSEK</sequence>
<evidence type="ECO:0000259" key="2">
    <source>
        <dbReference type="Pfam" id="PF01337"/>
    </source>
</evidence>
<protein>
    <submittedName>
        <fullName evidence="3">Barstar family protein</fullName>
    </submittedName>
</protein>
<dbReference type="AlphaFoldDB" id="A0A936F4L4"/>
<dbReference type="SUPFAM" id="SSF52038">
    <property type="entry name" value="Barstar-related"/>
    <property type="match status" value="1"/>
</dbReference>
<dbReference type="Pfam" id="PF01337">
    <property type="entry name" value="Barstar"/>
    <property type="match status" value="1"/>
</dbReference>
<dbReference type="InterPro" id="IPR035905">
    <property type="entry name" value="Barstar-like_sf"/>
</dbReference>
<evidence type="ECO:0000256" key="1">
    <source>
        <dbReference type="ARBA" id="ARBA00006845"/>
    </source>
</evidence>
<feature type="domain" description="Barstar (barnase inhibitor)" evidence="2">
    <location>
        <begin position="34"/>
        <end position="119"/>
    </location>
</feature>
<comment type="caution">
    <text evidence="3">The sequence shown here is derived from an EMBL/GenBank/DDBJ whole genome shotgun (WGS) entry which is preliminary data.</text>
</comment>
<organism evidence="3 4">
    <name type="scientific">Candidatus Geothrix odensensis</name>
    <dbReference type="NCBI Taxonomy" id="2954440"/>
    <lineage>
        <taxon>Bacteria</taxon>
        <taxon>Pseudomonadati</taxon>
        <taxon>Acidobacteriota</taxon>
        <taxon>Holophagae</taxon>
        <taxon>Holophagales</taxon>
        <taxon>Holophagaceae</taxon>
        <taxon>Geothrix</taxon>
    </lineage>
</organism>
<gene>
    <name evidence="3" type="ORF">IPN91_10295</name>
</gene>
<comment type="similarity">
    <text evidence="1">Belongs to the barstar family.</text>
</comment>
<evidence type="ECO:0000313" key="3">
    <source>
        <dbReference type="EMBL" id="MBK8573017.1"/>
    </source>
</evidence>
<name>A0A936F4L4_9BACT</name>
<dbReference type="EMBL" id="JADKCH010000011">
    <property type="protein sequence ID" value="MBK8573017.1"/>
    <property type="molecule type" value="Genomic_DNA"/>
</dbReference>
<proteinExistence type="inferred from homology"/>
<dbReference type="Proteomes" id="UP000709959">
    <property type="component" value="Unassembled WGS sequence"/>
</dbReference>
<dbReference type="InterPro" id="IPR000468">
    <property type="entry name" value="Barstar"/>
</dbReference>
<evidence type="ECO:0000313" key="4">
    <source>
        <dbReference type="Proteomes" id="UP000709959"/>
    </source>
</evidence>
<dbReference type="Gene3D" id="3.30.370.10">
    <property type="entry name" value="Barstar-like"/>
    <property type="match status" value="1"/>
</dbReference>
<accession>A0A936F4L4</accession>